<evidence type="ECO:0000313" key="4">
    <source>
        <dbReference type="Proteomes" id="UP000199101"/>
    </source>
</evidence>
<dbReference type="RefSeq" id="WP_092717267.1">
    <property type="nucleotide sequence ID" value="NZ_FMAG01000009.1"/>
</dbReference>
<feature type="transmembrane region" description="Helical" evidence="1">
    <location>
        <begin position="244"/>
        <end position="261"/>
    </location>
</feature>
<proteinExistence type="predicted"/>
<dbReference type="GO" id="GO:0016747">
    <property type="term" value="F:acyltransferase activity, transferring groups other than amino-acyl groups"/>
    <property type="evidence" value="ECO:0007669"/>
    <property type="project" value="InterPro"/>
</dbReference>
<feature type="transmembrane region" description="Helical" evidence="1">
    <location>
        <begin position="220"/>
        <end position="237"/>
    </location>
</feature>
<dbReference type="OrthoDB" id="9796461at2"/>
<evidence type="ECO:0000259" key="2">
    <source>
        <dbReference type="Pfam" id="PF01757"/>
    </source>
</evidence>
<dbReference type="EMBL" id="FMAG01000009">
    <property type="protein sequence ID" value="SCB45676.1"/>
    <property type="molecule type" value="Genomic_DNA"/>
</dbReference>
<feature type="transmembrane region" description="Helical" evidence="1">
    <location>
        <begin position="300"/>
        <end position="322"/>
    </location>
</feature>
<dbReference type="InterPro" id="IPR050879">
    <property type="entry name" value="Acyltransferase_3"/>
</dbReference>
<organism evidence="3 4">
    <name type="scientific">Rhizobium multihospitium</name>
    <dbReference type="NCBI Taxonomy" id="410764"/>
    <lineage>
        <taxon>Bacteria</taxon>
        <taxon>Pseudomonadati</taxon>
        <taxon>Pseudomonadota</taxon>
        <taxon>Alphaproteobacteria</taxon>
        <taxon>Hyphomicrobiales</taxon>
        <taxon>Rhizobiaceae</taxon>
        <taxon>Rhizobium/Agrobacterium group</taxon>
        <taxon>Rhizobium</taxon>
    </lineage>
</organism>
<feature type="transmembrane region" description="Helical" evidence="1">
    <location>
        <begin position="21"/>
        <end position="43"/>
    </location>
</feature>
<reference evidence="4" key="1">
    <citation type="submission" date="2016-08" db="EMBL/GenBank/DDBJ databases">
        <authorList>
            <person name="Varghese N."/>
            <person name="Submissions Spin"/>
        </authorList>
    </citation>
    <scope>NUCLEOTIDE SEQUENCE [LARGE SCALE GENOMIC DNA]</scope>
    <source>
        <strain evidence="4">HAMBI 2975</strain>
    </source>
</reference>
<keyword evidence="1" id="KW-0472">Membrane</keyword>
<feature type="transmembrane region" description="Helical" evidence="1">
    <location>
        <begin position="328"/>
        <end position="353"/>
    </location>
</feature>
<dbReference type="PANTHER" id="PTHR23028">
    <property type="entry name" value="ACETYLTRANSFERASE"/>
    <property type="match status" value="1"/>
</dbReference>
<dbReference type="Proteomes" id="UP000199101">
    <property type="component" value="Unassembled WGS sequence"/>
</dbReference>
<keyword evidence="3" id="KW-0012">Acyltransferase</keyword>
<feature type="transmembrane region" description="Helical" evidence="1">
    <location>
        <begin position="185"/>
        <end position="214"/>
    </location>
</feature>
<protein>
    <submittedName>
        <fullName evidence="3">Peptidoglycan/LPS O-acetylase OafA/YrhL, contains acyltransferase and SGNH-hydrolase domains</fullName>
    </submittedName>
</protein>
<dbReference type="PANTHER" id="PTHR23028:SF134">
    <property type="entry name" value="PUTATIVE (AFU_ORTHOLOGUE AFUA_4G08520)-RELATED"/>
    <property type="match status" value="1"/>
</dbReference>
<accession>A0A1C3X0M6</accession>
<keyword evidence="1" id="KW-0812">Transmembrane</keyword>
<feature type="transmembrane region" description="Helical" evidence="1">
    <location>
        <begin position="63"/>
        <end position="82"/>
    </location>
</feature>
<dbReference type="Pfam" id="PF01757">
    <property type="entry name" value="Acyl_transf_3"/>
    <property type="match status" value="1"/>
</dbReference>
<gene>
    <name evidence="3" type="ORF">GA0061103_6761</name>
</gene>
<feature type="domain" description="Acyltransferase 3" evidence="2">
    <location>
        <begin position="19"/>
        <end position="347"/>
    </location>
</feature>
<feature type="transmembrane region" description="Helical" evidence="1">
    <location>
        <begin position="103"/>
        <end position="122"/>
    </location>
</feature>
<keyword evidence="3" id="KW-0378">Hydrolase</keyword>
<sequence>MLLGEDKVPKTAPTKLTPLEAMRGIASIIVMFHHFCLAFLPWIKEPFPKGLAATPFAWLMRGESAVTFFFVLSGFVLALKFYRRPDYKTLLASTLKRLPRLMGPAAISIGFGFLILFFHLNYNAEAALITGSDWLRTFGDAPLPPGFTPTPASAIRQSLLVFLLPDQFWYNSNLWTMRFEYYGSLLVFLLCALTMRASSIVQLLSMIVSAYLLWTYVHPFLPFIAGAYLAFLVTWSGPRAINNIWIAAFISLVSILLLCSLDQHLKVAGSIGLLVSLIFCPKLARPLSGKLGRLLGRFSLPLYLAHFLVIASASSFGFTTIYDWSGSYAWAAVIAGIITILVSLVAATPLLLFDEWWVATVNTVAATLSKSVTTTRRTHTFQSS</sequence>
<keyword evidence="3" id="KW-0808">Transferase</keyword>
<name>A0A1C3X0M6_9HYPH</name>
<dbReference type="InterPro" id="IPR002656">
    <property type="entry name" value="Acyl_transf_3_dom"/>
</dbReference>
<dbReference type="GO" id="GO:0016787">
    <property type="term" value="F:hydrolase activity"/>
    <property type="evidence" value="ECO:0007669"/>
    <property type="project" value="UniProtKB-KW"/>
</dbReference>
<dbReference type="AlphaFoldDB" id="A0A1C3X0M6"/>
<keyword evidence="1" id="KW-1133">Transmembrane helix</keyword>
<keyword evidence="4" id="KW-1185">Reference proteome</keyword>
<dbReference type="STRING" id="410764.GA0061103_6761"/>
<evidence type="ECO:0000256" key="1">
    <source>
        <dbReference type="SAM" id="Phobius"/>
    </source>
</evidence>
<evidence type="ECO:0000313" key="3">
    <source>
        <dbReference type="EMBL" id="SCB45676.1"/>
    </source>
</evidence>